<dbReference type="GO" id="GO:0000160">
    <property type="term" value="P:phosphorelay signal transduction system"/>
    <property type="evidence" value="ECO:0007669"/>
    <property type="project" value="InterPro"/>
</dbReference>
<dbReference type="eggNOG" id="COG2197">
    <property type="taxonomic scope" value="Bacteria"/>
</dbReference>
<name>A0A174C176_9CLOT</name>
<organism evidence="10 11">
    <name type="scientific">Clostridium paraputrificum</name>
    <dbReference type="NCBI Taxonomy" id="29363"/>
    <lineage>
        <taxon>Bacteria</taxon>
        <taxon>Bacillati</taxon>
        <taxon>Bacillota</taxon>
        <taxon>Clostridia</taxon>
        <taxon>Eubacteriales</taxon>
        <taxon>Clostridiaceae</taxon>
        <taxon>Clostridium</taxon>
    </lineage>
</organism>
<gene>
    <name evidence="10" type="ORF">CP373A1_06575</name>
</gene>
<dbReference type="SMART" id="SM00421">
    <property type="entry name" value="HTH_LUXR"/>
    <property type="match status" value="1"/>
</dbReference>
<dbReference type="InterPro" id="IPR001789">
    <property type="entry name" value="Sig_transdc_resp-reg_receiver"/>
</dbReference>
<comment type="function">
    <text evidence="6">May play the central regulatory role in sporulation. It may be an element of the effector pathway responsible for the activation of sporulation genes in response to nutritional stress. Spo0A may act in concert with spo0H (a sigma factor) to control the expression of some genes that are critical to the sporulation process.</text>
</comment>
<dbReference type="InterPro" id="IPR039420">
    <property type="entry name" value="WalR-like"/>
</dbReference>
<evidence type="ECO:0000256" key="3">
    <source>
        <dbReference type="ARBA" id="ARBA00023015"/>
    </source>
</evidence>
<dbReference type="InterPro" id="IPR000792">
    <property type="entry name" value="Tscrpt_reg_LuxR_C"/>
</dbReference>
<dbReference type="SUPFAM" id="SSF52172">
    <property type="entry name" value="CheY-like"/>
    <property type="match status" value="1"/>
</dbReference>
<dbReference type="PANTHER" id="PTHR43214">
    <property type="entry name" value="TWO-COMPONENT RESPONSE REGULATOR"/>
    <property type="match status" value="1"/>
</dbReference>
<evidence type="ECO:0000259" key="9">
    <source>
        <dbReference type="PROSITE" id="PS50110"/>
    </source>
</evidence>
<keyword evidence="5" id="KW-0804">Transcription</keyword>
<dbReference type="SMART" id="SM00448">
    <property type="entry name" value="REC"/>
    <property type="match status" value="1"/>
</dbReference>
<dbReference type="PANTHER" id="PTHR43214:SF40">
    <property type="entry name" value="TRANSCRIPTIONAL REGULATORY PROTEIN LNRK"/>
    <property type="match status" value="1"/>
</dbReference>
<dbReference type="InterPro" id="IPR016032">
    <property type="entry name" value="Sig_transdc_resp-reg_C-effctor"/>
</dbReference>
<feature type="domain" description="Response regulatory" evidence="9">
    <location>
        <begin position="3"/>
        <end position="119"/>
    </location>
</feature>
<dbReference type="PRINTS" id="PR00038">
    <property type="entry name" value="HTHLUXR"/>
</dbReference>
<evidence type="ECO:0000256" key="4">
    <source>
        <dbReference type="ARBA" id="ARBA00023125"/>
    </source>
</evidence>
<sequence length="222" mass="25092">MINIAIADDHALIREGLSKILSYEKDLNIVAESSSGEDLIKKIEGIEVEIVLLDINMYALDGIETLKIIKNKWNKIKVIILTVEKQRRKIREAMDLGASGYVLKESAGSEITNAIRTVYAGGKYIDKSLIDSFINDVNIEGTNNLLDSLTNRELRILLEISNGLKNKDIAEKLYLSEKTIKNYVTAIFKKIGVEDRVHATIFAINNGIEGYYNRRVYKKIEK</sequence>
<dbReference type="GeneID" id="42775259"/>
<dbReference type="Pfam" id="PF00196">
    <property type="entry name" value="GerE"/>
    <property type="match status" value="1"/>
</dbReference>
<comment type="caution">
    <text evidence="10">The sequence shown here is derived from an EMBL/GenBank/DDBJ whole genome shotgun (WGS) entry which is preliminary data.</text>
</comment>
<dbReference type="InterPro" id="IPR011006">
    <property type="entry name" value="CheY-like_superfamily"/>
</dbReference>
<evidence type="ECO:0000256" key="6">
    <source>
        <dbReference type="ARBA" id="ARBA00024867"/>
    </source>
</evidence>
<dbReference type="OrthoDB" id="9779069at2"/>
<keyword evidence="3" id="KW-0805">Transcription regulation</keyword>
<dbReference type="PROSITE" id="PS00622">
    <property type="entry name" value="HTH_LUXR_1"/>
    <property type="match status" value="1"/>
</dbReference>
<dbReference type="InterPro" id="IPR058245">
    <property type="entry name" value="NreC/VraR/RcsB-like_REC"/>
</dbReference>
<dbReference type="Proteomes" id="UP000092714">
    <property type="component" value="Unassembled WGS sequence"/>
</dbReference>
<evidence type="ECO:0000256" key="7">
    <source>
        <dbReference type="PROSITE-ProRule" id="PRU00169"/>
    </source>
</evidence>
<feature type="modified residue" description="4-aspartylphosphate" evidence="7">
    <location>
        <position position="54"/>
    </location>
</feature>
<dbReference type="PROSITE" id="PS50043">
    <property type="entry name" value="HTH_LUXR_2"/>
    <property type="match status" value="1"/>
</dbReference>
<dbReference type="Gene3D" id="3.40.50.2300">
    <property type="match status" value="1"/>
</dbReference>
<dbReference type="GO" id="GO:0003677">
    <property type="term" value="F:DNA binding"/>
    <property type="evidence" value="ECO:0007669"/>
    <property type="project" value="UniProtKB-KW"/>
</dbReference>
<evidence type="ECO:0000259" key="8">
    <source>
        <dbReference type="PROSITE" id="PS50043"/>
    </source>
</evidence>
<evidence type="ECO:0000256" key="1">
    <source>
        <dbReference type="ARBA" id="ARBA00018672"/>
    </source>
</evidence>
<evidence type="ECO:0000313" key="11">
    <source>
        <dbReference type="Proteomes" id="UP000092714"/>
    </source>
</evidence>
<reference evidence="10 11" key="1">
    <citation type="submission" date="2016-06" db="EMBL/GenBank/DDBJ databases">
        <authorList>
            <person name="Kjaerup R.B."/>
            <person name="Dalgaard T.S."/>
            <person name="Juul-Madsen H.R."/>
        </authorList>
    </citation>
    <scope>NUCLEOTIDE SEQUENCE [LARGE SCALE GENOMIC DNA]</scope>
    <source>
        <strain evidence="10 11">373-A1</strain>
    </source>
</reference>
<dbReference type="GO" id="GO:0006355">
    <property type="term" value="P:regulation of DNA-templated transcription"/>
    <property type="evidence" value="ECO:0007669"/>
    <property type="project" value="InterPro"/>
</dbReference>
<dbReference type="Pfam" id="PF00072">
    <property type="entry name" value="Response_reg"/>
    <property type="match status" value="1"/>
</dbReference>
<dbReference type="SUPFAM" id="SSF46894">
    <property type="entry name" value="C-terminal effector domain of the bipartite response regulators"/>
    <property type="match status" value="1"/>
</dbReference>
<dbReference type="RefSeq" id="WP_027097424.1">
    <property type="nucleotide sequence ID" value="NZ_CABHIH010000005.1"/>
</dbReference>
<proteinExistence type="predicted"/>
<keyword evidence="2 7" id="KW-0597">Phosphoprotein</keyword>
<dbReference type="AlphaFoldDB" id="A0A174C176"/>
<accession>A0A174C176</accession>
<evidence type="ECO:0000256" key="2">
    <source>
        <dbReference type="ARBA" id="ARBA00022553"/>
    </source>
</evidence>
<keyword evidence="4 10" id="KW-0238">DNA-binding</keyword>
<dbReference type="EMBL" id="MAPZ01000016">
    <property type="protein sequence ID" value="OBY11155.1"/>
    <property type="molecule type" value="Genomic_DNA"/>
</dbReference>
<protein>
    <recommendedName>
        <fullName evidence="1">Stage 0 sporulation protein A homolog</fullName>
    </recommendedName>
</protein>
<evidence type="ECO:0000256" key="5">
    <source>
        <dbReference type="ARBA" id="ARBA00023163"/>
    </source>
</evidence>
<feature type="domain" description="HTH luxR-type" evidence="8">
    <location>
        <begin position="142"/>
        <end position="207"/>
    </location>
</feature>
<keyword evidence="11" id="KW-1185">Reference proteome</keyword>
<dbReference type="PROSITE" id="PS50110">
    <property type="entry name" value="RESPONSE_REGULATORY"/>
    <property type="match status" value="1"/>
</dbReference>
<dbReference type="CDD" id="cd17535">
    <property type="entry name" value="REC_NarL-like"/>
    <property type="match status" value="1"/>
</dbReference>
<evidence type="ECO:0000313" key="10">
    <source>
        <dbReference type="EMBL" id="OBY11155.1"/>
    </source>
</evidence>
<dbReference type="CDD" id="cd06170">
    <property type="entry name" value="LuxR_C_like"/>
    <property type="match status" value="1"/>
</dbReference>